<keyword evidence="3" id="KW-0479">Metal-binding</keyword>
<dbReference type="Proteomes" id="UP000501466">
    <property type="component" value="Chromosome"/>
</dbReference>
<evidence type="ECO:0000313" key="7">
    <source>
        <dbReference type="EMBL" id="BBP42324.1"/>
    </source>
</evidence>
<reference evidence="8" key="1">
    <citation type="submission" date="2019-11" db="EMBL/GenBank/DDBJ databases">
        <title>Isolation and characterization of two novel species in the genus Thiomicrorhabdus.</title>
        <authorList>
            <person name="Mochizuki J."/>
            <person name="Kojima H."/>
            <person name="Fukui M."/>
        </authorList>
    </citation>
    <scope>NUCLEOTIDE SEQUENCE [LARGE SCALE GENOMIC DNA]</scope>
    <source>
        <strain evidence="8">AkT22</strain>
    </source>
</reference>
<keyword evidence="5" id="KW-0408">Iron</keyword>
<keyword evidence="8" id="KW-1185">Reference proteome</keyword>
<evidence type="ECO:0000256" key="5">
    <source>
        <dbReference type="ARBA" id="ARBA00023004"/>
    </source>
</evidence>
<dbReference type="PROSITE" id="PS51404">
    <property type="entry name" value="DYP_PEROXIDASE"/>
    <property type="match status" value="1"/>
</dbReference>
<dbReference type="KEGG" id="tzo:THMIRHAT_00700"/>
<dbReference type="InterPro" id="IPR006314">
    <property type="entry name" value="Dyp_peroxidase"/>
</dbReference>
<gene>
    <name evidence="7" type="ORF">THMIRHAT_00700</name>
</gene>
<evidence type="ECO:0000313" key="8">
    <source>
        <dbReference type="Proteomes" id="UP000501466"/>
    </source>
</evidence>
<proteinExistence type="predicted"/>
<dbReference type="PANTHER" id="PTHR30521:SF0">
    <property type="entry name" value="DYP-TYPE PEROXIDASE FAMILY PROTEIN"/>
    <property type="match status" value="1"/>
</dbReference>
<dbReference type="EMBL" id="AP021888">
    <property type="protein sequence ID" value="BBP42324.1"/>
    <property type="molecule type" value="Genomic_DNA"/>
</dbReference>
<keyword evidence="4" id="KW-0560">Oxidoreductase</keyword>
<evidence type="ECO:0000256" key="4">
    <source>
        <dbReference type="ARBA" id="ARBA00023002"/>
    </source>
</evidence>
<evidence type="ECO:0000259" key="6">
    <source>
        <dbReference type="Pfam" id="PF20628"/>
    </source>
</evidence>
<evidence type="ECO:0000256" key="3">
    <source>
        <dbReference type="ARBA" id="ARBA00022723"/>
    </source>
</evidence>
<dbReference type="InterPro" id="IPR048328">
    <property type="entry name" value="Dyp_perox_C"/>
</dbReference>
<evidence type="ECO:0000256" key="1">
    <source>
        <dbReference type="ARBA" id="ARBA00001970"/>
    </source>
</evidence>
<feature type="domain" description="Dyp-type peroxidase C-terminal" evidence="6">
    <location>
        <begin position="133"/>
        <end position="291"/>
    </location>
</feature>
<dbReference type="Pfam" id="PF20628">
    <property type="entry name" value="Dyp_perox_C"/>
    <property type="match status" value="1"/>
</dbReference>
<accession>A0A6F8PJT7</accession>
<dbReference type="AlphaFoldDB" id="A0A6F8PJT7"/>
<dbReference type="PANTHER" id="PTHR30521">
    <property type="entry name" value="DEFERROCHELATASE/PEROXIDASE"/>
    <property type="match status" value="1"/>
</dbReference>
<dbReference type="GO" id="GO:0046872">
    <property type="term" value="F:metal ion binding"/>
    <property type="evidence" value="ECO:0007669"/>
    <property type="project" value="UniProtKB-KW"/>
</dbReference>
<protein>
    <submittedName>
        <fullName evidence="7">Deferrochelatase/peroxidase YfeX</fullName>
    </submittedName>
</protein>
<sequence length="301" mass="33470">MHTPQPAIFNETAKHYHYLEFQITQFEGFSQHLKTALAGLKPSERMVSFGRQAWLNLTQNLPNLSLPESLVDFTTINGLEGHTALGTQTDLFIWLQGDSLAQVFQSAMAIENALRPVAELVFDERGFDYFNSMDLIGFEDGTANPKTTELKTAAAIIPMGQPGAGGSLVLCQQWLHNLSAWNQVPVSCQEKIVGRTKDTNEELEGDAMPSNSHVSRTDLKVDGVGMKIYRRSTPFGNLHQNGLMFLAFACDLKRFTTQLDSMYGLADGQIDQLMNYSKAIRGGYWFAPSEEDLAQLLQTNP</sequence>
<comment type="cofactor">
    <cofactor evidence="1">
        <name>heme b</name>
        <dbReference type="ChEBI" id="CHEBI:60344"/>
    </cofactor>
</comment>
<keyword evidence="2 7" id="KW-0575">Peroxidase</keyword>
<dbReference type="InterPro" id="IPR011008">
    <property type="entry name" value="Dimeric_a/b-barrel"/>
</dbReference>
<dbReference type="GO" id="GO:0020037">
    <property type="term" value="F:heme binding"/>
    <property type="evidence" value="ECO:0007669"/>
    <property type="project" value="InterPro"/>
</dbReference>
<dbReference type="RefSeq" id="WP_173289642.1">
    <property type="nucleotide sequence ID" value="NZ_AP021888.1"/>
</dbReference>
<evidence type="ECO:0000256" key="2">
    <source>
        <dbReference type="ARBA" id="ARBA00022559"/>
    </source>
</evidence>
<dbReference type="GO" id="GO:0005829">
    <property type="term" value="C:cytosol"/>
    <property type="evidence" value="ECO:0007669"/>
    <property type="project" value="TreeGrafter"/>
</dbReference>
<dbReference type="NCBIfam" id="TIGR01413">
    <property type="entry name" value="Dyp_perox_fam"/>
    <property type="match status" value="1"/>
</dbReference>
<dbReference type="SUPFAM" id="SSF54909">
    <property type="entry name" value="Dimeric alpha+beta barrel"/>
    <property type="match status" value="1"/>
</dbReference>
<organism evidence="7 8">
    <name type="scientific">Thiosulfativibrio zosterae</name>
    <dbReference type="NCBI Taxonomy" id="2675053"/>
    <lineage>
        <taxon>Bacteria</taxon>
        <taxon>Pseudomonadati</taxon>
        <taxon>Pseudomonadota</taxon>
        <taxon>Gammaproteobacteria</taxon>
        <taxon>Thiotrichales</taxon>
        <taxon>Piscirickettsiaceae</taxon>
        <taxon>Thiosulfativibrio</taxon>
    </lineage>
</organism>
<dbReference type="GO" id="GO:0004601">
    <property type="term" value="F:peroxidase activity"/>
    <property type="evidence" value="ECO:0007669"/>
    <property type="project" value="UniProtKB-KW"/>
</dbReference>
<name>A0A6F8PJT7_9GAMM</name>